<evidence type="ECO:0000256" key="9">
    <source>
        <dbReference type="ARBA" id="ARBA00023136"/>
    </source>
</evidence>
<feature type="domain" description="Fucosyltransferase C-terminal" evidence="12">
    <location>
        <begin position="130"/>
        <end position="316"/>
    </location>
</feature>
<dbReference type="InterPro" id="IPR038577">
    <property type="entry name" value="GT10-like_C_sf"/>
</dbReference>
<dbReference type="Ensembl" id="ENSCINT00000034615.1">
    <property type="protein sequence ID" value="ENSCINP00000031092.1"/>
    <property type="gene ID" value="ENSCING00000023556.1"/>
</dbReference>
<evidence type="ECO:0000256" key="11">
    <source>
        <dbReference type="RuleBase" id="RU003832"/>
    </source>
</evidence>
<reference evidence="14" key="3">
    <citation type="submission" date="2025-08" db="UniProtKB">
        <authorList>
            <consortium name="Ensembl"/>
        </authorList>
    </citation>
    <scope>IDENTIFICATION</scope>
</reference>
<keyword evidence="7" id="KW-0735">Signal-anchor</keyword>
<keyword evidence="9" id="KW-0472">Membrane</keyword>
<reference evidence="14" key="2">
    <citation type="journal article" date="2008" name="Genome Biol.">
        <title>Improved genome assembly and evidence-based global gene model set for the chordate Ciona intestinalis: new insight into intron and operon populations.</title>
        <authorList>
            <person name="Satou Y."/>
            <person name="Mineta K."/>
            <person name="Ogasawara M."/>
            <person name="Sasakura Y."/>
            <person name="Shoguchi E."/>
            <person name="Ueno K."/>
            <person name="Yamada L."/>
            <person name="Matsumoto J."/>
            <person name="Wasserscheid J."/>
            <person name="Dewar K."/>
            <person name="Wiley G.B."/>
            <person name="Macmil S.L."/>
            <person name="Roe B.A."/>
            <person name="Zeller R.W."/>
            <person name="Hastings K.E."/>
            <person name="Lemaire P."/>
            <person name="Lindquist E."/>
            <person name="Endo T."/>
            <person name="Hotta K."/>
            <person name="Inaba K."/>
        </authorList>
    </citation>
    <scope>NUCLEOTIDE SEQUENCE [LARGE SCALE GENOMIC DNA]</scope>
    <source>
        <strain evidence="14">wild type</strain>
    </source>
</reference>
<evidence type="ECO:0000313" key="14">
    <source>
        <dbReference type="Ensembl" id="ENSCINP00000031092.1"/>
    </source>
</evidence>
<dbReference type="SUPFAM" id="SSF53756">
    <property type="entry name" value="UDP-Glycosyltransferase/glycogen phosphorylase"/>
    <property type="match status" value="1"/>
</dbReference>
<dbReference type="HOGENOM" id="CLU_032075_2_0_1"/>
<keyword evidence="10" id="KW-0325">Glycoprotein</keyword>
<comment type="similarity">
    <text evidence="3 11">Belongs to the glycosyltransferase 10 family.</text>
</comment>
<keyword evidence="11" id="KW-0333">Golgi apparatus</keyword>
<feature type="domain" description="Fucosyltransferase N-terminal" evidence="13">
    <location>
        <begin position="14"/>
        <end position="93"/>
    </location>
</feature>
<keyword evidence="15" id="KW-1185">Reference proteome</keyword>
<dbReference type="PANTHER" id="PTHR11929">
    <property type="entry name" value="ALPHA- 1,3 -FUCOSYLTRANSFERASE"/>
    <property type="match status" value="1"/>
</dbReference>
<dbReference type="Proteomes" id="UP000008144">
    <property type="component" value="Chromosome 8"/>
</dbReference>
<dbReference type="OMA" id="EPPWLEI"/>
<dbReference type="GO" id="GO:0032580">
    <property type="term" value="C:Golgi cisterna membrane"/>
    <property type="evidence" value="ECO:0007669"/>
    <property type="project" value="UniProtKB-SubCell"/>
</dbReference>
<keyword evidence="6 11" id="KW-0812">Transmembrane</keyword>
<evidence type="ECO:0000256" key="2">
    <source>
        <dbReference type="ARBA" id="ARBA00004922"/>
    </source>
</evidence>
<comment type="pathway">
    <text evidence="2">Protein modification; protein glycosylation.</text>
</comment>
<dbReference type="Pfam" id="PF00852">
    <property type="entry name" value="Glyco_transf_10"/>
    <property type="match status" value="1"/>
</dbReference>
<dbReference type="PANTHER" id="PTHR11929:SF145">
    <property type="entry name" value="ALPHA-(1,3)-FUCOSYLTRANSFERASE FUT-1"/>
    <property type="match status" value="1"/>
</dbReference>
<evidence type="ECO:0000256" key="5">
    <source>
        <dbReference type="ARBA" id="ARBA00022679"/>
    </source>
</evidence>
<dbReference type="AlphaFoldDB" id="H2XN59"/>
<keyword evidence="8" id="KW-1133">Transmembrane helix</keyword>
<sequence length="338" mass="39365">MPGEIPKHPLCGGGCTVTHDRAYFDDADAVVFMMKSAKRNDLPDPKKRRPNQAFVWWSRESAWTAKYLYRKSLDDFDDYFNWTMTHRRDSDVNGMLYPFVARDFVKTRLKSEDQRKDNQEMEPKIRDVIARKTGVVAWVASNCALTEGAKQRFIVVQQLQRLGVGVDIYGHCGNLTFGSKGFYPTLADYKFYLAFENGVHCRGYITEKLWFNAFYSGAVPIVWGPPKSDVEEIAPPGSFIHYDDFNSLEELAKYLKHLDTDMGAYTKYFAWRWKIPGYYPLLEHKNHFDNAFCELCRFIKGGVNQVSHKTVPSLKKFWFDADTDDCLKMFVKFYPKWK</sequence>
<dbReference type="InterPro" id="IPR055270">
    <property type="entry name" value="Glyco_tran_10_C"/>
</dbReference>
<keyword evidence="5 11" id="KW-0808">Transferase</keyword>
<dbReference type="EC" id="2.4.1.-" evidence="11"/>
<protein>
    <recommendedName>
        <fullName evidence="11">Fucosyltransferase</fullName>
        <ecNumber evidence="11">2.4.1.-</ecNumber>
    </recommendedName>
</protein>
<dbReference type="GeneTree" id="ENSGT00940000159014"/>
<evidence type="ECO:0000256" key="3">
    <source>
        <dbReference type="ARBA" id="ARBA00008919"/>
    </source>
</evidence>
<dbReference type="UniPathway" id="UPA00378"/>
<evidence type="ECO:0000256" key="7">
    <source>
        <dbReference type="ARBA" id="ARBA00022968"/>
    </source>
</evidence>
<proteinExistence type="inferred from homology"/>
<evidence type="ECO:0000256" key="10">
    <source>
        <dbReference type="ARBA" id="ARBA00023180"/>
    </source>
</evidence>
<name>H2XN59_CIOIN</name>
<dbReference type="InterPro" id="IPR001503">
    <property type="entry name" value="Glyco_trans_10"/>
</dbReference>
<dbReference type="InterPro" id="IPR031481">
    <property type="entry name" value="Glyco_tran_10_N"/>
</dbReference>
<evidence type="ECO:0000259" key="13">
    <source>
        <dbReference type="Pfam" id="PF17039"/>
    </source>
</evidence>
<evidence type="ECO:0000259" key="12">
    <source>
        <dbReference type="Pfam" id="PF00852"/>
    </source>
</evidence>
<accession>H2XN59</accession>
<comment type="subcellular location">
    <subcellularLocation>
        <location evidence="11">Golgi apparatus</location>
        <location evidence="11">Golgi stack membrane</location>
        <topology evidence="11">Single-pass type II membrane protein</topology>
    </subcellularLocation>
    <subcellularLocation>
        <location evidence="1">Membrane</location>
        <topology evidence="1">Single-pass membrane protein</topology>
    </subcellularLocation>
</comment>
<dbReference type="Gene3D" id="3.40.50.11660">
    <property type="entry name" value="Glycosyl transferase family 10, C-terminal domain"/>
    <property type="match status" value="1"/>
</dbReference>
<keyword evidence="4 11" id="KW-0328">Glycosyltransferase</keyword>
<organism evidence="14 15">
    <name type="scientific">Ciona intestinalis</name>
    <name type="common">Transparent sea squirt</name>
    <name type="synonym">Ascidia intestinalis</name>
    <dbReference type="NCBI Taxonomy" id="7719"/>
    <lineage>
        <taxon>Eukaryota</taxon>
        <taxon>Metazoa</taxon>
        <taxon>Chordata</taxon>
        <taxon>Tunicata</taxon>
        <taxon>Ascidiacea</taxon>
        <taxon>Phlebobranchia</taxon>
        <taxon>Cionidae</taxon>
        <taxon>Ciona</taxon>
    </lineage>
</organism>
<dbReference type="GO" id="GO:0046920">
    <property type="term" value="F:alpha-(1-&gt;3)-fucosyltransferase activity"/>
    <property type="evidence" value="ECO:0000318"/>
    <property type="project" value="GO_Central"/>
</dbReference>
<evidence type="ECO:0000256" key="6">
    <source>
        <dbReference type="ARBA" id="ARBA00022692"/>
    </source>
</evidence>
<dbReference type="Pfam" id="PF17039">
    <property type="entry name" value="Glyco_tran_10_N"/>
    <property type="match status" value="1"/>
</dbReference>
<dbReference type="InParanoid" id="H2XN59"/>
<evidence type="ECO:0000313" key="15">
    <source>
        <dbReference type="Proteomes" id="UP000008144"/>
    </source>
</evidence>
<reference evidence="14" key="4">
    <citation type="submission" date="2025-09" db="UniProtKB">
        <authorList>
            <consortium name="Ensembl"/>
        </authorList>
    </citation>
    <scope>IDENTIFICATION</scope>
</reference>
<reference evidence="15" key="1">
    <citation type="journal article" date="2002" name="Science">
        <title>The draft genome of Ciona intestinalis: insights into chordate and vertebrate origins.</title>
        <authorList>
            <person name="Dehal P."/>
            <person name="Satou Y."/>
            <person name="Campbell R.K."/>
            <person name="Chapman J."/>
            <person name="Degnan B."/>
            <person name="De Tomaso A."/>
            <person name="Davidson B."/>
            <person name="Di Gregorio A."/>
            <person name="Gelpke M."/>
            <person name="Goodstein D.M."/>
            <person name="Harafuji N."/>
            <person name="Hastings K.E."/>
            <person name="Ho I."/>
            <person name="Hotta K."/>
            <person name="Huang W."/>
            <person name="Kawashima T."/>
            <person name="Lemaire P."/>
            <person name="Martinez D."/>
            <person name="Meinertzhagen I.A."/>
            <person name="Necula S."/>
            <person name="Nonaka M."/>
            <person name="Putnam N."/>
            <person name="Rash S."/>
            <person name="Saiga H."/>
            <person name="Satake M."/>
            <person name="Terry A."/>
            <person name="Yamada L."/>
            <person name="Wang H.G."/>
            <person name="Awazu S."/>
            <person name="Azumi K."/>
            <person name="Boore J."/>
            <person name="Branno M."/>
            <person name="Chin-Bow S."/>
            <person name="DeSantis R."/>
            <person name="Doyle S."/>
            <person name="Francino P."/>
            <person name="Keys D.N."/>
            <person name="Haga S."/>
            <person name="Hayashi H."/>
            <person name="Hino K."/>
            <person name="Imai K.S."/>
            <person name="Inaba K."/>
            <person name="Kano S."/>
            <person name="Kobayashi K."/>
            <person name="Kobayashi M."/>
            <person name="Lee B.I."/>
            <person name="Makabe K.W."/>
            <person name="Manohar C."/>
            <person name="Matassi G."/>
            <person name="Medina M."/>
            <person name="Mochizuki Y."/>
            <person name="Mount S."/>
            <person name="Morishita T."/>
            <person name="Miura S."/>
            <person name="Nakayama A."/>
            <person name="Nishizaka S."/>
            <person name="Nomoto H."/>
            <person name="Ohta F."/>
            <person name="Oishi K."/>
            <person name="Rigoutsos I."/>
            <person name="Sano M."/>
            <person name="Sasaki A."/>
            <person name="Sasakura Y."/>
            <person name="Shoguchi E."/>
            <person name="Shin-i T."/>
            <person name="Spagnuolo A."/>
            <person name="Stainier D."/>
            <person name="Suzuki M.M."/>
            <person name="Tassy O."/>
            <person name="Takatori N."/>
            <person name="Tokuoka M."/>
            <person name="Yagi K."/>
            <person name="Yoshizaki F."/>
            <person name="Wada S."/>
            <person name="Zhang C."/>
            <person name="Hyatt P.D."/>
            <person name="Larimer F."/>
            <person name="Detter C."/>
            <person name="Doggett N."/>
            <person name="Glavina T."/>
            <person name="Hawkins T."/>
            <person name="Richardson P."/>
            <person name="Lucas S."/>
            <person name="Kohara Y."/>
            <person name="Levine M."/>
            <person name="Satoh N."/>
            <person name="Rokhsar D.S."/>
        </authorList>
    </citation>
    <scope>NUCLEOTIDE SEQUENCE [LARGE SCALE GENOMIC DNA]</scope>
</reference>
<evidence type="ECO:0000256" key="4">
    <source>
        <dbReference type="ARBA" id="ARBA00022676"/>
    </source>
</evidence>
<dbReference type="FunFam" id="3.40.50.11660:FF:000007">
    <property type="entry name" value="alpha-(1,3)-fucosyltransferase 6-like"/>
    <property type="match status" value="1"/>
</dbReference>
<evidence type="ECO:0000256" key="1">
    <source>
        <dbReference type="ARBA" id="ARBA00004167"/>
    </source>
</evidence>
<dbReference type="EMBL" id="EAAA01002750">
    <property type="status" value="NOT_ANNOTATED_CDS"/>
    <property type="molecule type" value="Genomic_DNA"/>
</dbReference>
<evidence type="ECO:0000256" key="8">
    <source>
        <dbReference type="ARBA" id="ARBA00022989"/>
    </source>
</evidence>